<comment type="caution">
    <text evidence="2">The sequence shown here is derived from an EMBL/GenBank/DDBJ whole genome shotgun (WGS) entry which is preliminary data.</text>
</comment>
<proteinExistence type="predicted"/>
<sequence>MGGDVETLFSPELIQVQSFGVECKRMPEASHGSILQSDMILSYMQLYQQDCGAPLHRSLQKFRFRGLSHFLVILIIFAFVHALKGRVVSRIDEL</sequence>
<keyword evidence="1" id="KW-1133">Transmembrane helix</keyword>
<dbReference type="Proteomes" id="UP000685013">
    <property type="component" value="Chromosome 9"/>
</dbReference>
<dbReference type="EMBL" id="JAGKQH010000009">
    <property type="protein sequence ID" value="KAG6591870.1"/>
    <property type="molecule type" value="Genomic_DNA"/>
</dbReference>
<feature type="non-terminal residue" evidence="2">
    <location>
        <position position="1"/>
    </location>
</feature>
<keyword evidence="1" id="KW-0812">Transmembrane</keyword>
<accession>A0AAV6N536</accession>
<evidence type="ECO:0000313" key="2">
    <source>
        <dbReference type="EMBL" id="KAG6591870.1"/>
    </source>
</evidence>
<dbReference type="AlphaFoldDB" id="A0AAV6N536"/>
<keyword evidence="3" id="KW-1185">Reference proteome</keyword>
<organism evidence="2 3">
    <name type="scientific">Cucurbita argyrosperma subsp. sororia</name>
    <dbReference type="NCBI Taxonomy" id="37648"/>
    <lineage>
        <taxon>Eukaryota</taxon>
        <taxon>Viridiplantae</taxon>
        <taxon>Streptophyta</taxon>
        <taxon>Embryophyta</taxon>
        <taxon>Tracheophyta</taxon>
        <taxon>Spermatophyta</taxon>
        <taxon>Magnoliopsida</taxon>
        <taxon>eudicotyledons</taxon>
        <taxon>Gunneridae</taxon>
        <taxon>Pentapetalae</taxon>
        <taxon>rosids</taxon>
        <taxon>fabids</taxon>
        <taxon>Cucurbitales</taxon>
        <taxon>Cucurbitaceae</taxon>
        <taxon>Cucurbiteae</taxon>
        <taxon>Cucurbita</taxon>
    </lineage>
</organism>
<reference evidence="2 3" key="1">
    <citation type="journal article" date="2021" name="Hortic Res">
        <title>The domestication of Cucurbita argyrosperma as revealed by the genome of its wild relative.</title>
        <authorList>
            <person name="Barrera-Redondo J."/>
            <person name="Sanchez-de la Vega G."/>
            <person name="Aguirre-Liguori J.A."/>
            <person name="Castellanos-Morales G."/>
            <person name="Gutierrez-Guerrero Y.T."/>
            <person name="Aguirre-Dugua X."/>
            <person name="Aguirre-Planter E."/>
            <person name="Tenaillon M.I."/>
            <person name="Lira-Saade R."/>
            <person name="Eguiarte L.E."/>
        </authorList>
    </citation>
    <scope>NUCLEOTIDE SEQUENCE [LARGE SCALE GENOMIC DNA]</scope>
    <source>
        <strain evidence="2">JBR-2021</strain>
    </source>
</reference>
<feature type="transmembrane region" description="Helical" evidence="1">
    <location>
        <begin position="66"/>
        <end position="83"/>
    </location>
</feature>
<protein>
    <submittedName>
        <fullName evidence="2">Uncharacterized protein</fullName>
    </submittedName>
</protein>
<evidence type="ECO:0000313" key="3">
    <source>
        <dbReference type="Proteomes" id="UP000685013"/>
    </source>
</evidence>
<keyword evidence="1" id="KW-0472">Membrane</keyword>
<evidence type="ECO:0000256" key="1">
    <source>
        <dbReference type="SAM" id="Phobius"/>
    </source>
</evidence>
<gene>
    <name evidence="2" type="ORF">SDJN03_14216</name>
</gene>
<name>A0AAV6N536_9ROSI</name>